<reference evidence="2" key="1">
    <citation type="submission" date="2017-01" db="EMBL/GenBank/DDBJ databases">
        <authorList>
            <person name="Varghese N."/>
            <person name="Submissions S."/>
        </authorList>
    </citation>
    <scope>NUCLEOTIDE SEQUENCE [LARGE SCALE GENOMIC DNA]</scope>
    <source>
        <strain evidence="2">DSM 29591</strain>
    </source>
</reference>
<organism evidence="1 2">
    <name type="scientific">Yoonia rosea</name>
    <dbReference type="NCBI Taxonomy" id="287098"/>
    <lineage>
        <taxon>Bacteria</taxon>
        <taxon>Pseudomonadati</taxon>
        <taxon>Pseudomonadota</taxon>
        <taxon>Alphaproteobacteria</taxon>
        <taxon>Rhodobacterales</taxon>
        <taxon>Paracoccaceae</taxon>
        <taxon>Yoonia</taxon>
    </lineage>
</organism>
<dbReference type="EMBL" id="FTPR01000001">
    <property type="protein sequence ID" value="SIT81198.1"/>
    <property type="molecule type" value="Genomic_DNA"/>
</dbReference>
<evidence type="ECO:0000313" key="1">
    <source>
        <dbReference type="EMBL" id="SIT81198.1"/>
    </source>
</evidence>
<gene>
    <name evidence="1" type="ORF">SAMN05421665_1232</name>
</gene>
<dbReference type="AlphaFoldDB" id="A0A1R3WTE1"/>
<evidence type="ECO:0000313" key="2">
    <source>
        <dbReference type="Proteomes" id="UP000186997"/>
    </source>
</evidence>
<name>A0A1R3WTE1_9RHOB</name>
<protein>
    <submittedName>
        <fullName evidence="1">Uncharacterized protein</fullName>
    </submittedName>
</protein>
<dbReference type="Proteomes" id="UP000186997">
    <property type="component" value="Unassembled WGS sequence"/>
</dbReference>
<dbReference type="RefSeq" id="WP_165689296.1">
    <property type="nucleotide sequence ID" value="NZ_FTPR01000001.1"/>
</dbReference>
<proteinExistence type="predicted"/>
<dbReference type="STRING" id="287098.SAMN05421665_1232"/>
<accession>A0A1R3WTE1</accession>
<sequence>MRKDYIHQAYRRPCASLWCPQLTNRSDGLCVTCFNRYHALRMPVAGFISSLDLRHVANIIIKEQGFTYSDQQAALRAIRGSRYPTGPWDDRPSYRLTPLLHGKGKLVKLPHLLVGRRRNPSIESLVMALVHYHLCDRVMGITGSYRWFLTGATYYQRRGVSAPKGSEVLTGGAGHTGYLLHTSDFVYIGMEVIKACSQLGINPRSRQLSDRITQFYHEGLAAGTYHRQLLCTPWARRTQAMGDHPLSTRIQFKYSPHWGHIRLPTGYLQGPDKRYPHDLDETPQDRAEVLHRHKVHLAAKADIFKVQTSTIQPPTDWLFH</sequence>
<keyword evidence="2" id="KW-1185">Reference proteome</keyword>